<dbReference type="HOGENOM" id="CLU_932022_0_0_1"/>
<evidence type="ECO:0008006" key="3">
    <source>
        <dbReference type="Google" id="ProtNLM"/>
    </source>
</evidence>
<dbReference type="Proteomes" id="UP000013827">
    <property type="component" value="Unassembled WGS sequence"/>
</dbReference>
<dbReference type="AlphaFoldDB" id="A0A0D3IVC0"/>
<accession>A0A0D3IVC0</accession>
<sequence>MRRSGLNRTGFCMRHDCSRKDDLGRPNNCCPAASPCKLAPGATHHLLFVHVEKTGGSSVECATQEWARAGYWTNMGHVGTDGRGDVALRACRRRCEEAGVPTAVVISVRDPYAYWQSVLRYAWRMAGTRLSATFNALSNEFQRSARVSRSQAGVLATLPRLLSWVESTPLAATCSANFSRCLSLSGRIKRACGGSASGCAADFTLHTESLARDWAALAARYGLPRLPLPHVEPGSGYSKRKSCHCSGRCDPQWWRRDGGFGCTDAPRGPALDFTPDARAIVGRLEREVFDTFHYPLVAR</sequence>
<dbReference type="EnsemblProtists" id="EOD15205">
    <property type="protein sequence ID" value="EOD15205"/>
    <property type="gene ID" value="EMIHUDRAFT_245967"/>
</dbReference>
<dbReference type="GeneID" id="17261353"/>
<dbReference type="PaxDb" id="2903-EOD15205"/>
<reference evidence="1" key="2">
    <citation type="submission" date="2024-10" db="UniProtKB">
        <authorList>
            <consortium name="EnsemblProtists"/>
        </authorList>
    </citation>
    <scope>IDENTIFICATION</scope>
</reference>
<evidence type="ECO:0000313" key="1">
    <source>
        <dbReference type="EnsemblProtists" id="EOD15205"/>
    </source>
</evidence>
<name>A0A0D3IVC0_EMIH1</name>
<proteinExistence type="predicted"/>
<dbReference type="KEGG" id="ehx:EMIHUDRAFT_245967"/>
<dbReference type="RefSeq" id="XP_005767634.1">
    <property type="nucleotide sequence ID" value="XM_005767577.1"/>
</dbReference>
<protein>
    <recommendedName>
        <fullName evidence="3">Sulfotransferase domain-containing protein</fullName>
    </recommendedName>
</protein>
<evidence type="ECO:0000313" key="2">
    <source>
        <dbReference type="Proteomes" id="UP000013827"/>
    </source>
</evidence>
<organism evidence="1 2">
    <name type="scientific">Emiliania huxleyi (strain CCMP1516)</name>
    <dbReference type="NCBI Taxonomy" id="280463"/>
    <lineage>
        <taxon>Eukaryota</taxon>
        <taxon>Haptista</taxon>
        <taxon>Haptophyta</taxon>
        <taxon>Prymnesiophyceae</taxon>
        <taxon>Isochrysidales</taxon>
        <taxon>Noelaerhabdaceae</taxon>
        <taxon>Emiliania</taxon>
    </lineage>
</organism>
<reference evidence="2" key="1">
    <citation type="journal article" date="2013" name="Nature">
        <title>Pan genome of the phytoplankton Emiliania underpins its global distribution.</title>
        <authorList>
            <person name="Read B.A."/>
            <person name="Kegel J."/>
            <person name="Klute M.J."/>
            <person name="Kuo A."/>
            <person name="Lefebvre S.C."/>
            <person name="Maumus F."/>
            <person name="Mayer C."/>
            <person name="Miller J."/>
            <person name="Monier A."/>
            <person name="Salamov A."/>
            <person name="Young J."/>
            <person name="Aguilar M."/>
            <person name="Claverie J.M."/>
            <person name="Frickenhaus S."/>
            <person name="Gonzalez K."/>
            <person name="Herman E.K."/>
            <person name="Lin Y.C."/>
            <person name="Napier J."/>
            <person name="Ogata H."/>
            <person name="Sarno A.F."/>
            <person name="Shmutz J."/>
            <person name="Schroeder D."/>
            <person name="de Vargas C."/>
            <person name="Verret F."/>
            <person name="von Dassow P."/>
            <person name="Valentin K."/>
            <person name="Van de Peer Y."/>
            <person name="Wheeler G."/>
            <person name="Dacks J.B."/>
            <person name="Delwiche C.F."/>
            <person name="Dyhrman S.T."/>
            <person name="Glockner G."/>
            <person name="John U."/>
            <person name="Richards T."/>
            <person name="Worden A.Z."/>
            <person name="Zhang X."/>
            <person name="Grigoriev I.V."/>
            <person name="Allen A.E."/>
            <person name="Bidle K."/>
            <person name="Borodovsky M."/>
            <person name="Bowler C."/>
            <person name="Brownlee C."/>
            <person name="Cock J.M."/>
            <person name="Elias M."/>
            <person name="Gladyshev V.N."/>
            <person name="Groth M."/>
            <person name="Guda C."/>
            <person name="Hadaegh A."/>
            <person name="Iglesias-Rodriguez M.D."/>
            <person name="Jenkins J."/>
            <person name="Jones B.M."/>
            <person name="Lawson T."/>
            <person name="Leese F."/>
            <person name="Lindquist E."/>
            <person name="Lobanov A."/>
            <person name="Lomsadze A."/>
            <person name="Malik S.B."/>
            <person name="Marsh M.E."/>
            <person name="Mackinder L."/>
            <person name="Mock T."/>
            <person name="Mueller-Roeber B."/>
            <person name="Pagarete A."/>
            <person name="Parker M."/>
            <person name="Probert I."/>
            <person name="Quesneville H."/>
            <person name="Raines C."/>
            <person name="Rensing S.A."/>
            <person name="Riano-Pachon D.M."/>
            <person name="Richier S."/>
            <person name="Rokitta S."/>
            <person name="Shiraiwa Y."/>
            <person name="Soanes D.M."/>
            <person name="van der Giezen M."/>
            <person name="Wahlund T.M."/>
            <person name="Williams B."/>
            <person name="Wilson W."/>
            <person name="Wolfe G."/>
            <person name="Wurch L.L."/>
        </authorList>
    </citation>
    <scope>NUCLEOTIDE SEQUENCE</scope>
</reference>
<keyword evidence="2" id="KW-1185">Reference proteome</keyword>